<organism evidence="1 2">
    <name type="scientific">Vitreoscilla filiformis</name>
    <dbReference type="NCBI Taxonomy" id="63"/>
    <lineage>
        <taxon>Bacteria</taxon>
        <taxon>Pseudomonadati</taxon>
        <taxon>Pseudomonadota</taxon>
        <taxon>Betaproteobacteria</taxon>
        <taxon>Neisseriales</taxon>
        <taxon>Neisseriaceae</taxon>
        <taxon>Vitreoscilla</taxon>
    </lineage>
</organism>
<gene>
    <name evidence="1" type="ORF">VITFI_CDS3188</name>
</gene>
<dbReference type="KEGG" id="vff:VITFI_CDS3188"/>
<reference evidence="1 2" key="1">
    <citation type="submission" date="2017-07" db="EMBL/GenBank/DDBJ databases">
        <title>Complete Genome Sequence of the cosmetic ferment Vitreoscilla filiformis (ATCC15551).</title>
        <authorList>
            <person name="Contreras S."/>
            <person name="Sagory-Zalkind P."/>
            <person name="Blanquart H."/>
            <person name="Iltis A."/>
            <person name="Morand S.C."/>
        </authorList>
    </citation>
    <scope>NUCLEOTIDE SEQUENCE [LARGE SCALE GENOMIC DNA]</scope>
    <source>
        <strain evidence="1 2">ATCC 15551</strain>
    </source>
</reference>
<dbReference type="AlphaFoldDB" id="A0A221KJ24"/>
<dbReference type="OrthoDB" id="1551011at2"/>
<keyword evidence="2" id="KW-1185">Reference proteome</keyword>
<evidence type="ECO:0000313" key="2">
    <source>
        <dbReference type="Proteomes" id="UP000199729"/>
    </source>
</evidence>
<accession>A0A221KJ24</accession>
<evidence type="ECO:0000313" key="1">
    <source>
        <dbReference type="EMBL" id="ASM78965.1"/>
    </source>
</evidence>
<proteinExistence type="predicted"/>
<dbReference type="Proteomes" id="UP000199729">
    <property type="component" value="Chromosome"/>
</dbReference>
<dbReference type="RefSeq" id="WP_089417823.1">
    <property type="nucleotide sequence ID" value="NZ_CP022423.1"/>
</dbReference>
<name>A0A221KJ24_VITFI</name>
<dbReference type="EMBL" id="CP022423">
    <property type="protein sequence ID" value="ASM78965.1"/>
    <property type="molecule type" value="Genomic_DNA"/>
</dbReference>
<sequence length="175" mass="20140">MKVRADGFEFEFPGALDAFVFDEKDKTHSRFHGLSHAMRAVDLVVELPNDTLFIEVKDFHAPDDYNFKAAVTDDEQGQRRQRVNHLRDVLVHKFRDTWLYRWSERAAGTLDKPVRYLCVLSLDNGLLGTVGKELRQALPAGSAGPRWQRELATACVVLNPQRWNTAFPAWPLNRY</sequence>
<protein>
    <submittedName>
        <fullName evidence="1">Uncharacterized protein</fullName>
    </submittedName>
</protein>